<dbReference type="PANTHER" id="PTHR10788">
    <property type="entry name" value="TREHALOSE-6-PHOSPHATE SYNTHASE"/>
    <property type="match status" value="1"/>
</dbReference>
<dbReference type="SUPFAM" id="SSF53756">
    <property type="entry name" value="UDP-Glycosyltransferase/glycogen phosphorylase"/>
    <property type="match status" value="1"/>
</dbReference>
<dbReference type="InterPro" id="IPR001830">
    <property type="entry name" value="Glyco_trans_20"/>
</dbReference>
<dbReference type="GO" id="GO:0005992">
    <property type="term" value="P:trehalose biosynthetic process"/>
    <property type="evidence" value="ECO:0007669"/>
    <property type="project" value="InterPro"/>
</dbReference>
<organism evidence="2 3">
    <name type="scientific">Racocetra fulgida</name>
    <dbReference type="NCBI Taxonomy" id="60492"/>
    <lineage>
        <taxon>Eukaryota</taxon>
        <taxon>Fungi</taxon>
        <taxon>Fungi incertae sedis</taxon>
        <taxon>Mucoromycota</taxon>
        <taxon>Glomeromycotina</taxon>
        <taxon>Glomeromycetes</taxon>
        <taxon>Diversisporales</taxon>
        <taxon>Gigasporaceae</taxon>
        <taxon>Racocetra</taxon>
    </lineage>
</organism>
<name>A0A9N9IE73_9GLOM</name>
<comment type="similarity">
    <text evidence="1">In the N-terminal section; belongs to the glycosyltransferase 20 family.</text>
</comment>
<dbReference type="EMBL" id="CAJVPZ010028641">
    <property type="protein sequence ID" value="CAG8731953.1"/>
    <property type="molecule type" value="Genomic_DNA"/>
</dbReference>
<protein>
    <submittedName>
        <fullName evidence="2">11299_t:CDS:1</fullName>
    </submittedName>
</protein>
<comment type="caution">
    <text evidence="2">The sequence shown here is derived from an EMBL/GenBank/DDBJ whole genome shotgun (WGS) entry which is preliminary data.</text>
</comment>
<dbReference type="Proteomes" id="UP000789396">
    <property type="component" value="Unassembled WGS sequence"/>
</dbReference>
<dbReference type="GO" id="GO:0004805">
    <property type="term" value="F:trehalose-phosphatase activity"/>
    <property type="evidence" value="ECO:0007669"/>
    <property type="project" value="TreeGrafter"/>
</dbReference>
<dbReference type="PANTHER" id="PTHR10788:SF106">
    <property type="entry name" value="BCDNA.GH08860"/>
    <property type="match status" value="1"/>
</dbReference>
<sequence length="517" mass="60046">LHDSFSNSTLWPLFHYHHGDTFFRQKDWDSYKTVNELFADVIDNLVQDVQKHIKTFKIKFKDIKIIFGVDCLDYTKGVPQKFYALDLFLSKNPEWIGKVVLVQVAKPSRFNTKEHQNLCQVVNELHGKINGKFISSIRDGMCLLPFEYISCQQGKHGVLILSEFAGAAQCLDDEFSDVIYEAVTMQEKLRKLNYQKLYRYVTYNTVSFWGKSFINELLRVKDYNSQVVIPHLEFTQVIKAAKSAKKRIILLDYDKTLITTHKSAEQTYPSNIIISILKTLQEKPNTYVYILSGRSRIHLDGWFESTGVGLSAEHGCFYKHPKCLQEKVNPTLNHERRVIKKENNGWYRLVKQVDPVLKKKVLHLFKHYVERSLGTSIEEKEIGIIWHNRCSNPEFGSRQTLDLQVNLMSHLARMPLNIILDDNILEIRSSLVDQSTVVRAIFKDLQVLQDYFVLCIGDEKPNEPVFSLLKENDEFKSLNCFTSTVGKKQKQTNATFYLEDIWDVRNLLEKLASNLSD</sequence>
<dbReference type="Gene3D" id="3.40.50.2000">
    <property type="entry name" value="Glycogen Phosphorylase B"/>
    <property type="match status" value="3"/>
</dbReference>
<dbReference type="Gene3D" id="3.40.50.1000">
    <property type="entry name" value="HAD superfamily/HAD-like"/>
    <property type="match status" value="2"/>
</dbReference>
<dbReference type="InterPro" id="IPR003337">
    <property type="entry name" value="Trehalose_PPase"/>
</dbReference>
<dbReference type="InterPro" id="IPR036412">
    <property type="entry name" value="HAD-like_sf"/>
</dbReference>
<gene>
    <name evidence="2" type="ORF">RFULGI_LOCUS12206</name>
</gene>
<dbReference type="Pfam" id="PF00982">
    <property type="entry name" value="Glyco_transf_20"/>
    <property type="match status" value="2"/>
</dbReference>
<dbReference type="GO" id="GO:0005829">
    <property type="term" value="C:cytosol"/>
    <property type="evidence" value="ECO:0007669"/>
    <property type="project" value="TreeGrafter"/>
</dbReference>
<dbReference type="AlphaFoldDB" id="A0A9N9IE73"/>
<dbReference type="GO" id="GO:0005946">
    <property type="term" value="C:alpha,alpha-trehalose-phosphate synthase complex (UDP-forming)"/>
    <property type="evidence" value="ECO:0007669"/>
    <property type="project" value="TreeGrafter"/>
</dbReference>
<dbReference type="GO" id="GO:0034605">
    <property type="term" value="P:cellular response to heat"/>
    <property type="evidence" value="ECO:0007669"/>
    <property type="project" value="TreeGrafter"/>
</dbReference>
<dbReference type="SUPFAM" id="SSF56784">
    <property type="entry name" value="HAD-like"/>
    <property type="match status" value="1"/>
</dbReference>
<reference evidence="2" key="1">
    <citation type="submission" date="2021-06" db="EMBL/GenBank/DDBJ databases">
        <authorList>
            <person name="Kallberg Y."/>
            <person name="Tangrot J."/>
            <person name="Rosling A."/>
        </authorList>
    </citation>
    <scope>NUCLEOTIDE SEQUENCE</scope>
    <source>
        <strain evidence="2">IN212</strain>
    </source>
</reference>
<proteinExistence type="inferred from homology"/>
<feature type="non-terminal residue" evidence="2">
    <location>
        <position position="517"/>
    </location>
</feature>
<dbReference type="GO" id="GO:0003825">
    <property type="term" value="F:alpha,alpha-trehalose-phosphate synthase (UDP-forming) activity"/>
    <property type="evidence" value="ECO:0007669"/>
    <property type="project" value="TreeGrafter"/>
</dbReference>
<keyword evidence="3" id="KW-1185">Reference proteome</keyword>
<evidence type="ECO:0000256" key="1">
    <source>
        <dbReference type="ARBA" id="ARBA00005409"/>
    </source>
</evidence>
<accession>A0A9N9IE73</accession>
<evidence type="ECO:0000313" key="3">
    <source>
        <dbReference type="Proteomes" id="UP000789396"/>
    </source>
</evidence>
<dbReference type="OrthoDB" id="755951at2759"/>
<evidence type="ECO:0000313" key="2">
    <source>
        <dbReference type="EMBL" id="CAG8731953.1"/>
    </source>
</evidence>
<dbReference type="Pfam" id="PF02358">
    <property type="entry name" value="Trehalose_PPase"/>
    <property type="match status" value="1"/>
</dbReference>
<dbReference type="InterPro" id="IPR023214">
    <property type="entry name" value="HAD_sf"/>
</dbReference>